<evidence type="ECO:0000259" key="2">
    <source>
        <dbReference type="PROSITE" id="PS50213"/>
    </source>
</evidence>
<dbReference type="PANTHER" id="PTHR10900">
    <property type="entry name" value="PERIOSTIN-RELATED"/>
    <property type="match status" value="1"/>
</dbReference>
<organism evidence="3 4">
    <name type="scientific">Ferruginibacter yonginensis</name>
    <dbReference type="NCBI Taxonomy" id="1310416"/>
    <lineage>
        <taxon>Bacteria</taxon>
        <taxon>Pseudomonadati</taxon>
        <taxon>Bacteroidota</taxon>
        <taxon>Chitinophagia</taxon>
        <taxon>Chitinophagales</taxon>
        <taxon>Chitinophagaceae</taxon>
        <taxon>Ferruginibacter</taxon>
    </lineage>
</organism>
<dbReference type="InterPro" id="IPR036378">
    <property type="entry name" value="FAS1_dom_sf"/>
</dbReference>
<keyword evidence="4" id="KW-1185">Reference proteome</keyword>
<accession>A0ABV8QSK6</accession>
<keyword evidence="1" id="KW-0732">Signal</keyword>
<name>A0ABV8QSK6_9BACT</name>
<dbReference type="InterPro" id="IPR000782">
    <property type="entry name" value="FAS1_domain"/>
</dbReference>
<dbReference type="Proteomes" id="UP001595907">
    <property type="component" value="Unassembled WGS sequence"/>
</dbReference>
<evidence type="ECO:0000313" key="3">
    <source>
        <dbReference type="EMBL" id="MFC4263176.1"/>
    </source>
</evidence>
<dbReference type="EMBL" id="JBHSCZ010000002">
    <property type="protein sequence ID" value="MFC4263176.1"/>
    <property type="molecule type" value="Genomic_DNA"/>
</dbReference>
<dbReference type="PROSITE" id="PS51257">
    <property type="entry name" value="PROKAR_LIPOPROTEIN"/>
    <property type="match status" value="1"/>
</dbReference>
<feature type="domain" description="FAS1" evidence="2">
    <location>
        <begin position="37"/>
        <end position="172"/>
    </location>
</feature>
<proteinExistence type="predicted"/>
<gene>
    <name evidence="3" type="ORF">ACFOWM_09830</name>
</gene>
<sequence>MKIIQSFKSLFFVTALGSLLVMSSCNKDDDPIVAPPTPTVVGVAQSDTTFSILVAAVVKANLATTLSDVSKSYTVFAPTNNAFRAAGYTEASINALSAADVTNVLTPLLLYHVLGSKVLAASVPTSDTVKTLNTKNLYASKGANGVFVNGIKVVTADINASNGVVHVIDKVLVPPTQSIAQVVIANASAPTPEFSLLLAAVSRAGLAGVLSGPGKFTVFAPTNAAFSALGAPYNNASTIATADSATVRRIILSHVLPTNAFASDLVINGTLNTANPLAVISPQQTLTVTGATALKITGSTATPSNIITTPAPLFNIVTTNGVIHVIDKVLL</sequence>
<feature type="signal peptide" evidence="1">
    <location>
        <begin position="1"/>
        <end position="27"/>
    </location>
</feature>
<dbReference type="PANTHER" id="PTHR10900:SF77">
    <property type="entry name" value="FI19380P1"/>
    <property type="match status" value="1"/>
</dbReference>
<feature type="chain" id="PRO_5047342400" evidence="1">
    <location>
        <begin position="28"/>
        <end position="331"/>
    </location>
</feature>
<evidence type="ECO:0000313" key="4">
    <source>
        <dbReference type="Proteomes" id="UP001595907"/>
    </source>
</evidence>
<dbReference type="Gene3D" id="2.30.180.10">
    <property type="entry name" value="FAS1 domain"/>
    <property type="match status" value="2"/>
</dbReference>
<reference evidence="4" key="1">
    <citation type="journal article" date="2019" name="Int. J. Syst. Evol. Microbiol.">
        <title>The Global Catalogue of Microorganisms (GCM) 10K type strain sequencing project: providing services to taxonomists for standard genome sequencing and annotation.</title>
        <authorList>
            <consortium name="The Broad Institute Genomics Platform"/>
            <consortium name="The Broad Institute Genome Sequencing Center for Infectious Disease"/>
            <person name="Wu L."/>
            <person name="Ma J."/>
        </authorList>
    </citation>
    <scope>NUCLEOTIDE SEQUENCE [LARGE SCALE GENOMIC DNA]</scope>
    <source>
        <strain evidence="4">CECT 8289</strain>
    </source>
</reference>
<comment type="caution">
    <text evidence="3">The sequence shown here is derived from an EMBL/GenBank/DDBJ whole genome shotgun (WGS) entry which is preliminary data.</text>
</comment>
<dbReference type="InterPro" id="IPR050904">
    <property type="entry name" value="Adhesion/Biosynth-related"/>
</dbReference>
<dbReference type="PROSITE" id="PS50213">
    <property type="entry name" value="FAS1"/>
    <property type="match status" value="2"/>
</dbReference>
<dbReference type="SMART" id="SM00554">
    <property type="entry name" value="FAS1"/>
    <property type="match status" value="2"/>
</dbReference>
<dbReference type="SUPFAM" id="SSF82153">
    <property type="entry name" value="FAS1 domain"/>
    <property type="match status" value="2"/>
</dbReference>
<evidence type="ECO:0000256" key="1">
    <source>
        <dbReference type="SAM" id="SignalP"/>
    </source>
</evidence>
<feature type="domain" description="FAS1" evidence="2">
    <location>
        <begin position="181"/>
        <end position="330"/>
    </location>
</feature>
<protein>
    <submittedName>
        <fullName evidence="3">Fasciclin domain-containing protein</fullName>
    </submittedName>
</protein>
<dbReference type="Pfam" id="PF02469">
    <property type="entry name" value="Fasciclin"/>
    <property type="match status" value="2"/>
</dbReference>
<dbReference type="RefSeq" id="WP_379709389.1">
    <property type="nucleotide sequence ID" value="NZ_JBHSCZ010000002.1"/>
</dbReference>